<reference evidence="9" key="1">
    <citation type="submission" date="2022-09" db="EMBL/GenBank/DDBJ databases">
        <title>Diverse halophilic archaea isolated from saline environments.</title>
        <authorList>
            <person name="Cui H.-L."/>
        </authorList>
    </citation>
    <scope>NUCLEOTIDE SEQUENCE</scope>
    <source>
        <strain evidence="9">ZS-35-S2</strain>
    </source>
</reference>
<dbReference type="RefSeq" id="WP_260594548.1">
    <property type="nucleotide sequence ID" value="NZ_CP104003.1"/>
</dbReference>
<dbReference type="Gene3D" id="2.30.42.10">
    <property type="match status" value="2"/>
</dbReference>
<keyword evidence="9" id="KW-0378">Hydrolase</keyword>
<keyword evidence="9" id="KW-0645">Protease</keyword>
<feature type="transmembrane region" description="Helical" evidence="6">
    <location>
        <begin position="513"/>
        <end position="535"/>
    </location>
</feature>
<evidence type="ECO:0000313" key="10">
    <source>
        <dbReference type="Proteomes" id="UP001057580"/>
    </source>
</evidence>
<dbReference type="InterPro" id="IPR001193">
    <property type="entry name" value="MBTPS2"/>
</dbReference>
<dbReference type="PANTHER" id="PTHR13325:SF3">
    <property type="entry name" value="MEMBRANE-BOUND TRANSCRIPTION FACTOR SITE-2 PROTEASE"/>
    <property type="match status" value="1"/>
</dbReference>
<dbReference type="GeneID" id="74941553"/>
<feature type="region of interest" description="Disordered" evidence="5">
    <location>
        <begin position="415"/>
        <end position="436"/>
    </location>
</feature>
<dbReference type="GO" id="GO:0016020">
    <property type="term" value="C:membrane"/>
    <property type="evidence" value="ECO:0007669"/>
    <property type="project" value="InterPro"/>
</dbReference>
<feature type="transmembrane region" description="Helical" evidence="6">
    <location>
        <begin position="582"/>
        <end position="604"/>
    </location>
</feature>
<sequence length="605" mass="61387">MSLHDSPAVAVLLGLLVFGVVAELLDRSERLPPGVSATGPFLTLSSTRGRTLLDRVARPRWLWRLLGTAGLAIVAGLVVLAAVGVVLAGVAAVLDPASSPIESPGSVLVVPGVNPFLPLAAAPELLFGVLLGLVVHEGAHGVLARAGDIEVESVGLFLLAVVPAGAYVLPAGLDGGDEADSDHERGHRLGWARLYAAGPAANLVGAGVCFLALLVVLGSVAPVAGVAVGGVFADSPAADAGLERGDVLTSLGGRAVGDDDSLHAALANASGTVRVGRRDAPAVTVERSVTVVATSEASDLEPGVRILAVDGRNVSTVAAFREALADDRRAELTLEAPDGSPGGYALKPGLAGRVAPDGPLDEAGAAPDGRVVLVRVAGERVLDRADLGRALADRQPGETVTVEAFEEGDLDTFELTLGGEGDRREPSEASGESDPILGIFPEPGVSGLVLTDFGVEPYPADTYHGALRGAGLPGAADGPLQRGFAFLLLPLAGVVGLAPFGFAGFVGTAREAFVVSGVLAPLGDGAFVLANALFWSAWLQIQLAAFNCIPAYPLDGGRLVRSGVAALGERQGWPDPAERAEWVAIGLTMAMLGVLVVILAVSLLL</sequence>
<feature type="transmembrane region" description="Helical" evidence="6">
    <location>
        <begin position="484"/>
        <end position="506"/>
    </location>
</feature>
<dbReference type="InterPro" id="IPR036034">
    <property type="entry name" value="PDZ_sf"/>
</dbReference>
<dbReference type="InterPro" id="IPR008915">
    <property type="entry name" value="Peptidase_M50"/>
</dbReference>
<dbReference type="Pfam" id="PF02163">
    <property type="entry name" value="Peptidase_M50"/>
    <property type="match status" value="1"/>
</dbReference>
<gene>
    <name evidence="9" type="ORF">N0B31_03985</name>
</gene>
<dbReference type="PRINTS" id="PR01000">
    <property type="entry name" value="SREBPS2PTASE"/>
</dbReference>
<dbReference type="Proteomes" id="UP001057580">
    <property type="component" value="Chromosome"/>
</dbReference>
<protein>
    <submittedName>
        <fullName evidence="9">Site-2 protease family protein</fullName>
    </submittedName>
</protein>
<dbReference type="Pfam" id="PF17820">
    <property type="entry name" value="PDZ_6"/>
    <property type="match status" value="1"/>
</dbReference>
<dbReference type="EMBL" id="CP104003">
    <property type="protein sequence ID" value="UWM55448.1"/>
    <property type="molecule type" value="Genomic_DNA"/>
</dbReference>
<evidence type="ECO:0000259" key="7">
    <source>
        <dbReference type="Pfam" id="PF02163"/>
    </source>
</evidence>
<evidence type="ECO:0000256" key="1">
    <source>
        <dbReference type="ARBA" id="ARBA00004127"/>
    </source>
</evidence>
<dbReference type="GO" id="GO:0005737">
    <property type="term" value="C:cytoplasm"/>
    <property type="evidence" value="ECO:0007669"/>
    <property type="project" value="TreeGrafter"/>
</dbReference>
<evidence type="ECO:0000256" key="2">
    <source>
        <dbReference type="ARBA" id="ARBA00022692"/>
    </source>
</evidence>
<proteinExistence type="predicted"/>
<feature type="transmembrane region" description="Helical" evidence="6">
    <location>
        <begin position="61"/>
        <end position="94"/>
    </location>
</feature>
<organism evidence="9 10">
    <name type="scientific">Salinirubellus salinus</name>
    <dbReference type="NCBI Taxonomy" id="1364945"/>
    <lineage>
        <taxon>Archaea</taxon>
        <taxon>Methanobacteriati</taxon>
        <taxon>Methanobacteriota</taxon>
        <taxon>Stenosarchaea group</taxon>
        <taxon>Halobacteria</taxon>
        <taxon>Halobacteriales</taxon>
        <taxon>Natronomonadaceae</taxon>
        <taxon>Salinirubellus</taxon>
    </lineage>
</organism>
<feature type="domain" description="PDZ" evidence="8">
    <location>
        <begin position="232"/>
        <end position="273"/>
    </location>
</feature>
<feature type="domain" description="Peptidase M50" evidence="7">
    <location>
        <begin position="126"/>
        <end position="571"/>
    </location>
</feature>
<dbReference type="GO" id="GO:0012505">
    <property type="term" value="C:endomembrane system"/>
    <property type="evidence" value="ECO:0007669"/>
    <property type="project" value="UniProtKB-SubCell"/>
</dbReference>
<dbReference type="SUPFAM" id="SSF50156">
    <property type="entry name" value="PDZ domain-like"/>
    <property type="match status" value="2"/>
</dbReference>
<feature type="transmembrane region" description="Helical" evidence="6">
    <location>
        <begin position="194"/>
        <end position="217"/>
    </location>
</feature>
<feature type="transmembrane region" description="Helical" evidence="6">
    <location>
        <begin position="115"/>
        <end position="134"/>
    </location>
</feature>
<dbReference type="AlphaFoldDB" id="A0A9E7R674"/>
<dbReference type="KEGG" id="ssai:N0B31_03985"/>
<name>A0A9E7R674_9EURY</name>
<evidence type="ECO:0000313" key="9">
    <source>
        <dbReference type="EMBL" id="UWM55448.1"/>
    </source>
</evidence>
<keyword evidence="10" id="KW-1185">Reference proteome</keyword>
<evidence type="ECO:0000259" key="8">
    <source>
        <dbReference type="Pfam" id="PF17820"/>
    </source>
</evidence>
<keyword evidence="3 6" id="KW-1133">Transmembrane helix</keyword>
<keyword evidence="2 6" id="KW-0812">Transmembrane</keyword>
<evidence type="ECO:0000256" key="4">
    <source>
        <dbReference type="ARBA" id="ARBA00023136"/>
    </source>
</evidence>
<dbReference type="GO" id="GO:0004222">
    <property type="term" value="F:metalloendopeptidase activity"/>
    <property type="evidence" value="ECO:0007669"/>
    <property type="project" value="InterPro"/>
</dbReference>
<evidence type="ECO:0000256" key="3">
    <source>
        <dbReference type="ARBA" id="ARBA00022989"/>
    </source>
</evidence>
<accession>A0A9E7R674</accession>
<dbReference type="InterPro" id="IPR041489">
    <property type="entry name" value="PDZ_6"/>
</dbReference>
<keyword evidence="4 6" id="KW-0472">Membrane</keyword>
<evidence type="ECO:0000256" key="6">
    <source>
        <dbReference type="SAM" id="Phobius"/>
    </source>
</evidence>
<dbReference type="PANTHER" id="PTHR13325">
    <property type="entry name" value="PROTEASE M50 MEMBRANE-BOUND TRANSCRIPTION FACTOR SITE 2 PROTEASE"/>
    <property type="match status" value="1"/>
</dbReference>
<comment type="subcellular location">
    <subcellularLocation>
        <location evidence="1">Endomembrane system</location>
        <topology evidence="1">Multi-pass membrane protein</topology>
    </subcellularLocation>
</comment>
<dbReference type="GO" id="GO:0031293">
    <property type="term" value="P:membrane protein intracellular domain proteolysis"/>
    <property type="evidence" value="ECO:0007669"/>
    <property type="project" value="TreeGrafter"/>
</dbReference>
<evidence type="ECO:0000256" key="5">
    <source>
        <dbReference type="SAM" id="MobiDB-lite"/>
    </source>
</evidence>